<evidence type="ECO:0000313" key="13">
    <source>
        <dbReference type="EMBL" id="KAK5985783.1"/>
    </source>
</evidence>
<evidence type="ECO:0000256" key="10">
    <source>
        <dbReference type="ARBA" id="ARBA00041275"/>
    </source>
</evidence>
<evidence type="ECO:0000256" key="12">
    <source>
        <dbReference type="RuleBase" id="RU000382"/>
    </source>
</evidence>
<dbReference type="GO" id="GO:0030170">
    <property type="term" value="F:pyridoxal phosphate binding"/>
    <property type="evidence" value="ECO:0007669"/>
    <property type="project" value="InterPro"/>
</dbReference>
<dbReference type="InterPro" id="IPR015421">
    <property type="entry name" value="PyrdxlP-dep_Trfase_major"/>
</dbReference>
<evidence type="ECO:0000313" key="14">
    <source>
        <dbReference type="Proteomes" id="UP001331761"/>
    </source>
</evidence>
<dbReference type="PRINTS" id="PR00800">
    <property type="entry name" value="YHDCRBOXLASE"/>
</dbReference>
<comment type="similarity">
    <text evidence="2 12">Belongs to the group II decarboxylase family.</text>
</comment>
<name>A0AAN8GBH1_TRICO</name>
<gene>
    <name evidence="13" type="ORF">GCK32_008079</name>
</gene>
<evidence type="ECO:0000256" key="11">
    <source>
        <dbReference type="PIRSR" id="PIRSR602129-50"/>
    </source>
</evidence>
<dbReference type="Pfam" id="PF00282">
    <property type="entry name" value="Pyridoxal_deC"/>
    <property type="match status" value="1"/>
</dbReference>
<dbReference type="EMBL" id="WIXE01001345">
    <property type="protein sequence ID" value="KAK5985783.1"/>
    <property type="molecule type" value="Genomic_DNA"/>
</dbReference>
<evidence type="ECO:0000256" key="4">
    <source>
        <dbReference type="ARBA" id="ARBA00022584"/>
    </source>
</evidence>
<dbReference type="GO" id="GO:0019752">
    <property type="term" value="P:carboxylic acid metabolic process"/>
    <property type="evidence" value="ECO:0007669"/>
    <property type="project" value="InterPro"/>
</dbReference>
<dbReference type="InterPro" id="IPR010977">
    <property type="entry name" value="Aromatic_deC"/>
</dbReference>
<dbReference type="AlphaFoldDB" id="A0AAN8GBH1"/>
<evidence type="ECO:0000256" key="7">
    <source>
        <dbReference type="ARBA" id="ARBA00023239"/>
    </source>
</evidence>
<keyword evidence="5" id="KW-0210">Decarboxylase</keyword>
<evidence type="ECO:0000256" key="9">
    <source>
        <dbReference type="ARBA" id="ARBA00040968"/>
    </source>
</evidence>
<dbReference type="GO" id="GO:0042423">
    <property type="term" value="P:catecholamine biosynthetic process"/>
    <property type="evidence" value="ECO:0007669"/>
    <property type="project" value="UniProtKB-KW"/>
</dbReference>
<evidence type="ECO:0000256" key="1">
    <source>
        <dbReference type="ARBA" id="ARBA00001933"/>
    </source>
</evidence>
<dbReference type="PANTHER" id="PTHR11999:SF167">
    <property type="entry name" value="AROMATIC-L-AMINO-ACID DECARBOXYLASE"/>
    <property type="match status" value="1"/>
</dbReference>
<keyword evidence="14" id="KW-1185">Reference proteome</keyword>
<dbReference type="InterPro" id="IPR015424">
    <property type="entry name" value="PyrdxlP-dep_Trfase"/>
</dbReference>
<comment type="caution">
    <text evidence="13">The sequence shown here is derived from an EMBL/GenBank/DDBJ whole genome shotgun (WGS) entry which is preliminary data.</text>
</comment>
<evidence type="ECO:0000256" key="8">
    <source>
        <dbReference type="ARBA" id="ARBA00038886"/>
    </source>
</evidence>
<accession>A0AAN8GBH1</accession>
<organism evidence="13 14">
    <name type="scientific">Trichostrongylus colubriformis</name>
    <name type="common">Black scour worm</name>
    <dbReference type="NCBI Taxonomy" id="6319"/>
    <lineage>
        <taxon>Eukaryota</taxon>
        <taxon>Metazoa</taxon>
        <taxon>Ecdysozoa</taxon>
        <taxon>Nematoda</taxon>
        <taxon>Chromadorea</taxon>
        <taxon>Rhabditida</taxon>
        <taxon>Rhabditina</taxon>
        <taxon>Rhabditomorpha</taxon>
        <taxon>Strongyloidea</taxon>
        <taxon>Trichostrongylidae</taxon>
        <taxon>Trichostrongylus</taxon>
    </lineage>
</organism>
<comment type="cofactor">
    <cofactor evidence="1 11 12">
        <name>pyridoxal 5'-phosphate</name>
        <dbReference type="ChEBI" id="CHEBI:597326"/>
    </cofactor>
</comment>
<dbReference type="Gene3D" id="3.90.1150.10">
    <property type="entry name" value="Aspartate Aminotransferase, domain 1"/>
    <property type="match status" value="2"/>
</dbReference>
<evidence type="ECO:0000256" key="2">
    <source>
        <dbReference type="ARBA" id="ARBA00009533"/>
    </source>
</evidence>
<dbReference type="GO" id="GO:0004058">
    <property type="term" value="F:aromatic-L-amino-acid decarboxylase activity"/>
    <property type="evidence" value="ECO:0007669"/>
    <property type="project" value="UniProtKB-EC"/>
</dbReference>
<evidence type="ECO:0000256" key="3">
    <source>
        <dbReference type="ARBA" id="ARBA00011738"/>
    </source>
</evidence>
<proteinExistence type="inferred from homology"/>
<dbReference type="InterPro" id="IPR002129">
    <property type="entry name" value="PyrdxlP-dep_de-COase"/>
</dbReference>
<feature type="modified residue" description="N6-(pyridoxal phosphate)lysine" evidence="11">
    <location>
        <position position="65"/>
    </location>
</feature>
<dbReference type="SUPFAM" id="SSF53383">
    <property type="entry name" value="PLP-dependent transferases"/>
    <property type="match status" value="1"/>
</dbReference>
<evidence type="ECO:0000256" key="5">
    <source>
        <dbReference type="ARBA" id="ARBA00022793"/>
    </source>
</evidence>
<protein>
    <recommendedName>
        <fullName evidence="9">Aromatic-L-amino-acid decarboxylase</fullName>
        <ecNumber evidence="8">4.1.1.28</ecNumber>
    </recommendedName>
    <alternativeName>
        <fullName evidence="10">DOPA decarboxylase</fullName>
    </alternativeName>
</protein>
<dbReference type="Gene3D" id="3.40.640.10">
    <property type="entry name" value="Type I PLP-dependent aspartate aminotransferase-like (Major domain)"/>
    <property type="match status" value="1"/>
</dbReference>
<reference evidence="13 14" key="1">
    <citation type="submission" date="2019-10" db="EMBL/GenBank/DDBJ databases">
        <title>Assembly and Annotation for the nematode Trichostrongylus colubriformis.</title>
        <authorList>
            <person name="Martin J."/>
        </authorList>
    </citation>
    <scope>NUCLEOTIDE SEQUENCE [LARGE SCALE GENOMIC DNA]</scope>
    <source>
        <strain evidence="13">G859</strain>
        <tissue evidence="13">Whole worm</tissue>
    </source>
</reference>
<dbReference type="GO" id="GO:0005737">
    <property type="term" value="C:cytoplasm"/>
    <property type="evidence" value="ECO:0007669"/>
    <property type="project" value="TreeGrafter"/>
</dbReference>
<dbReference type="PANTHER" id="PTHR11999">
    <property type="entry name" value="GROUP II PYRIDOXAL-5-PHOSPHATE DECARBOXYLASE"/>
    <property type="match status" value="1"/>
</dbReference>
<keyword evidence="7 12" id="KW-0456">Lyase</keyword>
<dbReference type="GO" id="GO:0006520">
    <property type="term" value="P:amino acid metabolic process"/>
    <property type="evidence" value="ECO:0007669"/>
    <property type="project" value="InterPro"/>
</dbReference>
<sequence>MLATLGTTATCAVDSLDELGPICNREFIYMHVDAAYAGSFLVCPEFRYISKGVEYADSFNFNGQKEFLATFFSPMWFKDGVTAAKYFNIGREVSEEWEETPIISHLRVASGRRSYALRAYFVMRSLGYGYIQNTLRKHVRLAALFARLVTEDDDFELFVPQHLGLVSFRIKNVHGVYFLRFAICSPFTNEEDVKFAFNVCKELLAKLNTSNTLTVNKSD</sequence>
<evidence type="ECO:0000256" key="6">
    <source>
        <dbReference type="ARBA" id="ARBA00022898"/>
    </source>
</evidence>
<comment type="subunit">
    <text evidence="3">Homodimer.</text>
</comment>
<keyword evidence="6 11" id="KW-0663">Pyridoxal phosphate</keyword>
<dbReference type="EC" id="4.1.1.28" evidence="8"/>
<dbReference type="Proteomes" id="UP001331761">
    <property type="component" value="Unassembled WGS sequence"/>
</dbReference>
<dbReference type="GO" id="GO:0042427">
    <property type="term" value="P:serotonin biosynthetic process"/>
    <property type="evidence" value="ECO:0007669"/>
    <property type="project" value="TreeGrafter"/>
</dbReference>
<dbReference type="InterPro" id="IPR015422">
    <property type="entry name" value="PyrdxlP-dep_Trfase_small"/>
</dbReference>
<keyword evidence="4" id="KW-0127">Catecholamine biosynthesis</keyword>